<evidence type="ECO:0000313" key="10">
    <source>
        <dbReference type="Proteomes" id="UP001596091"/>
    </source>
</evidence>
<accession>A0ABW1EF79</accession>
<keyword evidence="4" id="KW-0997">Cell inner membrane</keyword>
<dbReference type="InterPro" id="IPR023008">
    <property type="entry name" value="MFS_YhhS-like"/>
</dbReference>
<dbReference type="SUPFAM" id="SSF103473">
    <property type="entry name" value="MFS general substrate transporter"/>
    <property type="match status" value="1"/>
</dbReference>
<name>A0ABW1EF79_9BACT</name>
<evidence type="ECO:0000256" key="4">
    <source>
        <dbReference type="ARBA" id="ARBA00022519"/>
    </source>
</evidence>
<dbReference type="Pfam" id="PF07690">
    <property type="entry name" value="MFS_1"/>
    <property type="match status" value="1"/>
</dbReference>
<dbReference type="PANTHER" id="PTHR23517">
    <property type="entry name" value="RESISTANCE PROTEIN MDTM, PUTATIVE-RELATED-RELATED"/>
    <property type="match status" value="1"/>
</dbReference>
<feature type="transmembrane region" description="Helical" evidence="8">
    <location>
        <begin position="110"/>
        <end position="139"/>
    </location>
</feature>
<sequence>MATTTAVSYSQRELSARIIPYVFFTFACYLAIGVQLAILPTYVHLNLGFNTVLAGLIISLEYVATVITRPNAGRMVDRLGAKRTVLNGLMIGGVSGLCTLGAAFCPHLPWLGLSLLVVGRLLLGASESMVGTGATLWGILALGSEHTAIVISWNGICTYGALAIGAPLGVLLERVFGFWSIGAIVVLLGFAPLAMAVRLPRVPVHHGEKQPFHHVFGKVAPHGLVLALGSVGFGVLATFITLDFAHRGWTGAAFALTLFGALFVLARLIFAHSINRVGGFSVASVCLATEAAGLILLWLTKSEGLAFAGSALTGFGFSLVFPALGVEAVHHIPPQDKGTALAAYGVFMDFSLMVIGPAAGAIISGFGYPPIYLFAACSVLAGLALTQWMAARERRAS</sequence>
<protein>
    <recommendedName>
        <fullName evidence="8">Uncharacterized MFS-type transporter ACFPT7_10065</fullName>
    </recommendedName>
</protein>
<feature type="transmembrane region" description="Helical" evidence="8">
    <location>
        <begin position="277"/>
        <end position="299"/>
    </location>
</feature>
<dbReference type="NCBIfam" id="NF003477">
    <property type="entry name" value="PRK05122.1"/>
    <property type="match status" value="1"/>
</dbReference>
<keyword evidence="2 8" id="KW-0813">Transport</keyword>
<dbReference type="RefSeq" id="WP_263336269.1">
    <property type="nucleotide sequence ID" value="NZ_JAGSYH010000003.1"/>
</dbReference>
<comment type="similarity">
    <text evidence="8">Belongs to the major facilitator superfamily. YhhS family.</text>
</comment>
<keyword evidence="7 8" id="KW-0472">Membrane</keyword>
<gene>
    <name evidence="9" type="ORF">ACFPT7_10065</name>
</gene>
<comment type="subcellular location">
    <subcellularLocation>
        <location evidence="1 8">Cell membrane</location>
        <topology evidence="1 8">Multi-pass membrane protein</topology>
    </subcellularLocation>
</comment>
<keyword evidence="3 8" id="KW-1003">Cell membrane</keyword>
<feature type="transmembrane region" description="Helical" evidence="8">
    <location>
        <begin position="248"/>
        <end position="270"/>
    </location>
</feature>
<evidence type="ECO:0000256" key="7">
    <source>
        <dbReference type="ARBA" id="ARBA00023136"/>
    </source>
</evidence>
<feature type="transmembrane region" description="Helical" evidence="8">
    <location>
        <begin position="178"/>
        <end position="199"/>
    </location>
</feature>
<dbReference type="InterPro" id="IPR036259">
    <property type="entry name" value="MFS_trans_sf"/>
</dbReference>
<evidence type="ECO:0000256" key="6">
    <source>
        <dbReference type="ARBA" id="ARBA00022989"/>
    </source>
</evidence>
<dbReference type="Proteomes" id="UP001596091">
    <property type="component" value="Unassembled WGS sequence"/>
</dbReference>
<reference evidence="10" key="1">
    <citation type="journal article" date="2019" name="Int. J. Syst. Evol. Microbiol.">
        <title>The Global Catalogue of Microorganisms (GCM) 10K type strain sequencing project: providing services to taxonomists for standard genome sequencing and annotation.</title>
        <authorList>
            <consortium name="The Broad Institute Genomics Platform"/>
            <consortium name="The Broad Institute Genome Sequencing Center for Infectious Disease"/>
            <person name="Wu L."/>
            <person name="Ma J."/>
        </authorList>
    </citation>
    <scope>NUCLEOTIDE SEQUENCE [LARGE SCALE GENOMIC DNA]</scope>
    <source>
        <strain evidence="10">JCM 4087</strain>
    </source>
</reference>
<dbReference type="CDD" id="cd17489">
    <property type="entry name" value="MFS_YfcJ_like"/>
    <property type="match status" value="1"/>
</dbReference>
<organism evidence="9 10">
    <name type="scientific">Acidicapsa dinghuensis</name>
    <dbReference type="NCBI Taxonomy" id="2218256"/>
    <lineage>
        <taxon>Bacteria</taxon>
        <taxon>Pseudomonadati</taxon>
        <taxon>Acidobacteriota</taxon>
        <taxon>Terriglobia</taxon>
        <taxon>Terriglobales</taxon>
        <taxon>Acidobacteriaceae</taxon>
        <taxon>Acidicapsa</taxon>
    </lineage>
</organism>
<dbReference type="HAMAP" id="MF_01118">
    <property type="entry name" value="MFS_YhhS"/>
    <property type="match status" value="1"/>
</dbReference>
<feature type="transmembrane region" description="Helical" evidence="8">
    <location>
        <begin position="151"/>
        <end position="172"/>
    </location>
</feature>
<dbReference type="EMBL" id="JBHSPH010000002">
    <property type="protein sequence ID" value="MFC5862634.1"/>
    <property type="molecule type" value="Genomic_DNA"/>
</dbReference>
<feature type="transmembrane region" description="Helical" evidence="8">
    <location>
        <begin position="18"/>
        <end position="39"/>
    </location>
</feature>
<dbReference type="InterPro" id="IPR050171">
    <property type="entry name" value="MFS_Transporters"/>
</dbReference>
<evidence type="ECO:0000256" key="8">
    <source>
        <dbReference type="HAMAP-Rule" id="MF_01118"/>
    </source>
</evidence>
<feature type="transmembrane region" description="Helical" evidence="8">
    <location>
        <begin position="85"/>
        <end position="104"/>
    </location>
</feature>
<dbReference type="Gene3D" id="1.20.1250.20">
    <property type="entry name" value="MFS general substrate transporter like domains"/>
    <property type="match status" value="1"/>
</dbReference>
<feature type="transmembrane region" description="Helical" evidence="8">
    <location>
        <begin position="341"/>
        <end position="365"/>
    </location>
</feature>
<feature type="transmembrane region" description="Helical" evidence="8">
    <location>
        <begin position="219"/>
        <end position="242"/>
    </location>
</feature>
<evidence type="ECO:0000256" key="2">
    <source>
        <dbReference type="ARBA" id="ARBA00022448"/>
    </source>
</evidence>
<keyword evidence="6 8" id="KW-1133">Transmembrane helix</keyword>
<dbReference type="InterPro" id="IPR011701">
    <property type="entry name" value="MFS"/>
</dbReference>
<proteinExistence type="inferred from homology"/>
<feature type="transmembrane region" description="Helical" evidence="8">
    <location>
        <begin position="45"/>
        <end position="64"/>
    </location>
</feature>
<keyword evidence="5 8" id="KW-0812">Transmembrane</keyword>
<evidence type="ECO:0000313" key="9">
    <source>
        <dbReference type="EMBL" id="MFC5862634.1"/>
    </source>
</evidence>
<evidence type="ECO:0000256" key="5">
    <source>
        <dbReference type="ARBA" id="ARBA00022692"/>
    </source>
</evidence>
<keyword evidence="10" id="KW-1185">Reference proteome</keyword>
<dbReference type="PANTHER" id="PTHR23517:SF13">
    <property type="entry name" value="MAJOR FACILITATOR SUPERFAMILY MFS_1"/>
    <property type="match status" value="1"/>
</dbReference>
<evidence type="ECO:0000256" key="3">
    <source>
        <dbReference type="ARBA" id="ARBA00022475"/>
    </source>
</evidence>
<feature type="transmembrane region" description="Helical" evidence="8">
    <location>
        <begin position="371"/>
        <end position="391"/>
    </location>
</feature>
<feature type="transmembrane region" description="Helical" evidence="8">
    <location>
        <begin position="305"/>
        <end position="329"/>
    </location>
</feature>
<evidence type="ECO:0000256" key="1">
    <source>
        <dbReference type="ARBA" id="ARBA00004651"/>
    </source>
</evidence>
<comment type="caution">
    <text evidence="9">The sequence shown here is derived from an EMBL/GenBank/DDBJ whole genome shotgun (WGS) entry which is preliminary data.</text>
</comment>